<evidence type="ECO:0000313" key="2">
    <source>
        <dbReference type="EMBL" id="GAA5047418.1"/>
    </source>
</evidence>
<dbReference type="EMBL" id="BAABKX010000001">
    <property type="protein sequence ID" value="GAA5047418.1"/>
    <property type="molecule type" value="Genomic_DNA"/>
</dbReference>
<keyword evidence="1" id="KW-0812">Transmembrane</keyword>
<keyword evidence="1" id="KW-0472">Membrane</keyword>
<gene>
    <name evidence="2" type="ORF">GCM10025751_17990</name>
</gene>
<sequence>MDETKRRRLSLIWVVFALLMAIYVFQDGFNTSPGDLLGLFTVVFGVGLAAFYYLNPGDILSFE</sequence>
<dbReference type="GeneID" id="68612393"/>
<comment type="caution">
    <text evidence="2">The sequence shown here is derived from an EMBL/GenBank/DDBJ whole genome shotgun (WGS) entry which is preliminary data.</text>
</comment>
<reference evidence="2 3" key="1">
    <citation type="journal article" date="2019" name="Int. J. Syst. Evol. Microbiol.">
        <title>The Global Catalogue of Microorganisms (GCM) 10K type strain sequencing project: providing services to taxonomists for standard genome sequencing and annotation.</title>
        <authorList>
            <consortium name="The Broad Institute Genomics Platform"/>
            <consortium name="The Broad Institute Genome Sequencing Center for Infectious Disease"/>
            <person name="Wu L."/>
            <person name="Ma J."/>
        </authorList>
    </citation>
    <scope>NUCLEOTIDE SEQUENCE [LARGE SCALE GENOMIC DNA]</scope>
    <source>
        <strain evidence="2 3">JCM 17504</strain>
    </source>
</reference>
<feature type="transmembrane region" description="Helical" evidence="1">
    <location>
        <begin position="9"/>
        <end position="25"/>
    </location>
</feature>
<protein>
    <submittedName>
        <fullName evidence="2">Uncharacterized protein</fullName>
    </submittedName>
</protein>
<dbReference type="Proteomes" id="UP001501729">
    <property type="component" value="Unassembled WGS sequence"/>
</dbReference>
<dbReference type="AlphaFoldDB" id="A0AAV3UGD9"/>
<accession>A0AAV3UGD9</accession>
<evidence type="ECO:0000313" key="3">
    <source>
        <dbReference type="Proteomes" id="UP001501729"/>
    </source>
</evidence>
<keyword evidence="1" id="KW-1133">Transmembrane helix</keyword>
<dbReference type="RefSeq" id="WP_227776559.1">
    <property type="nucleotide sequence ID" value="NZ_BAABKX010000001.1"/>
</dbReference>
<organism evidence="2 3">
    <name type="scientific">Haladaptatus pallidirubidus</name>
    <dbReference type="NCBI Taxonomy" id="1008152"/>
    <lineage>
        <taxon>Archaea</taxon>
        <taxon>Methanobacteriati</taxon>
        <taxon>Methanobacteriota</taxon>
        <taxon>Stenosarchaea group</taxon>
        <taxon>Halobacteria</taxon>
        <taxon>Halobacteriales</taxon>
        <taxon>Haladaptataceae</taxon>
        <taxon>Haladaptatus</taxon>
    </lineage>
</organism>
<evidence type="ECO:0000256" key="1">
    <source>
        <dbReference type="SAM" id="Phobius"/>
    </source>
</evidence>
<name>A0AAV3UGD9_9EURY</name>
<feature type="transmembrane region" description="Helical" evidence="1">
    <location>
        <begin position="37"/>
        <end position="54"/>
    </location>
</feature>
<keyword evidence="3" id="KW-1185">Reference proteome</keyword>
<proteinExistence type="predicted"/>